<protein>
    <submittedName>
        <fullName evidence="3">GNAT family acetyltransferase</fullName>
    </submittedName>
</protein>
<reference evidence="3 4" key="1">
    <citation type="submission" date="2023-07" db="EMBL/GenBank/DDBJ databases">
        <title>Genomic Encyclopedia of Type Strains, Phase IV (KMG-IV): sequencing the most valuable type-strain genomes for metagenomic binning, comparative biology and taxonomic classification.</title>
        <authorList>
            <person name="Goeker M."/>
        </authorList>
    </citation>
    <scope>NUCLEOTIDE SEQUENCE [LARGE SCALE GENOMIC DNA]</scope>
    <source>
        <strain evidence="3 4">DSM 16419</strain>
    </source>
</reference>
<dbReference type="PROSITE" id="PS51186">
    <property type="entry name" value="GNAT"/>
    <property type="match status" value="1"/>
</dbReference>
<dbReference type="RefSeq" id="WP_142827288.1">
    <property type="nucleotide sequence ID" value="NZ_JAUSWB010000006.1"/>
</dbReference>
<dbReference type="Gene3D" id="3.40.630.30">
    <property type="match status" value="1"/>
</dbReference>
<evidence type="ECO:0000313" key="4">
    <source>
        <dbReference type="Proteomes" id="UP001241988"/>
    </source>
</evidence>
<dbReference type="PANTHER" id="PTHR31435:SF10">
    <property type="entry name" value="BSR4717 PROTEIN"/>
    <property type="match status" value="1"/>
</dbReference>
<dbReference type="InterPro" id="IPR031165">
    <property type="entry name" value="GNAT_YJDJ"/>
</dbReference>
<dbReference type="Pfam" id="PF14542">
    <property type="entry name" value="Acetyltransf_CG"/>
    <property type="match status" value="1"/>
</dbReference>
<sequence length="93" mass="10907">MDFKLIELGSDEFAYRLEEEGKVTAEITWTELANVMVIEHTFVDESMRNQGLAKKLLDRAADYAREHDYKMEPVCSYAVTAFDRYKEYDDVKI</sequence>
<dbReference type="PROSITE" id="PS51729">
    <property type="entry name" value="GNAT_YJDJ"/>
    <property type="match status" value="1"/>
</dbReference>
<dbReference type="EMBL" id="JAUSWB010000006">
    <property type="protein sequence ID" value="MDQ0429597.1"/>
    <property type="molecule type" value="Genomic_DNA"/>
</dbReference>
<dbReference type="SUPFAM" id="SSF55729">
    <property type="entry name" value="Acyl-CoA N-acyltransferases (Nat)"/>
    <property type="match status" value="1"/>
</dbReference>
<dbReference type="Proteomes" id="UP001241988">
    <property type="component" value="Unassembled WGS sequence"/>
</dbReference>
<proteinExistence type="predicted"/>
<dbReference type="InterPro" id="IPR000182">
    <property type="entry name" value="GNAT_dom"/>
</dbReference>
<evidence type="ECO:0000259" key="1">
    <source>
        <dbReference type="PROSITE" id="PS51186"/>
    </source>
</evidence>
<organism evidence="3 4">
    <name type="scientific">Planomicrobium stackebrandtii</name>
    <dbReference type="NCBI Taxonomy" id="253160"/>
    <lineage>
        <taxon>Bacteria</taxon>
        <taxon>Bacillati</taxon>
        <taxon>Bacillota</taxon>
        <taxon>Bacilli</taxon>
        <taxon>Bacillales</taxon>
        <taxon>Caryophanaceae</taxon>
        <taxon>Planomicrobium</taxon>
    </lineage>
</organism>
<comment type="caution">
    <text evidence="3">The sequence shown here is derived from an EMBL/GenBank/DDBJ whole genome shotgun (WGS) entry which is preliminary data.</text>
</comment>
<dbReference type="InterPro" id="IPR045057">
    <property type="entry name" value="Gcn5-rel_NAT"/>
</dbReference>
<dbReference type="CDD" id="cd04301">
    <property type="entry name" value="NAT_SF"/>
    <property type="match status" value="1"/>
</dbReference>
<evidence type="ECO:0000259" key="2">
    <source>
        <dbReference type="PROSITE" id="PS51729"/>
    </source>
</evidence>
<dbReference type="PANTHER" id="PTHR31435">
    <property type="entry name" value="PROTEIN NATD1"/>
    <property type="match status" value="1"/>
</dbReference>
<evidence type="ECO:0000313" key="3">
    <source>
        <dbReference type="EMBL" id="MDQ0429597.1"/>
    </source>
</evidence>
<gene>
    <name evidence="3" type="ORF">QOZ98_002425</name>
</gene>
<feature type="domain" description="N-acetyltransferase" evidence="2">
    <location>
        <begin position="7"/>
        <end position="93"/>
    </location>
</feature>
<name>A0ABU0GW79_9BACL</name>
<accession>A0ABU0GW79</accession>
<keyword evidence="4" id="KW-1185">Reference proteome</keyword>
<feature type="domain" description="N-acetyltransferase" evidence="1">
    <location>
        <begin position="1"/>
        <end position="93"/>
    </location>
</feature>
<dbReference type="InterPro" id="IPR016181">
    <property type="entry name" value="Acyl_CoA_acyltransferase"/>
</dbReference>